<name>A0A182QDI7_9DIPT</name>
<dbReference type="GO" id="GO:0030182">
    <property type="term" value="P:neuron differentiation"/>
    <property type="evidence" value="ECO:0007669"/>
    <property type="project" value="TreeGrafter"/>
</dbReference>
<keyword evidence="2 5" id="KW-0238">DNA-binding</keyword>
<dbReference type="PRINTS" id="PR00024">
    <property type="entry name" value="HOMEOBOX"/>
</dbReference>
<evidence type="ECO:0000256" key="2">
    <source>
        <dbReference type="ARBA" id="ARBA00023125"/>
    </source>
</evidence>
<comment type="subcellular location">
    <subcellularLocation>
        <location evidence="1 5 6">Nucleus</location>
    </subcellularLocation>
</comment>
<dbReference type="InterPro" id="IPR017970">
    <property type="entry name" value="Homeobox_CS"/>
</dbReference>
<keyword evidence="10" id="KW-1185">Reference proteome</keyword>
<evidence type="ECO:0000256" key="3">
    <source>
        <dbReference type="ARBA" id="ARBA00023155"/>
    </source>
</evidence>
<sequence length="500" mass="52395">MNRSAIGTNLLVPSTTTATMAATTLTTSSPVPLHPAEAPNNRVKNSFSIEHLLARPERPSVSPSGGYYREYGRPYMPGTFAGVNTTVHNGSIYQTLRAHSSSSVVECSEAEKQEPSMPPGSYDDRVPSERGGSSSPESSCNEDTMDNCSEIASEGSTGGGLAASDDRKKRPRTAFSAAQIKALETEFERGKYLSVAKRTALAKQLHLTETQIKIWFQNRRTKWKRKYTADVESLASHYYSQLGIGSFARPMVVGDRLWLFSQTPNGPTPVQSLLLNPGPQPGTMVAGPSSAHHPTLGMQHPAAAAAAAGIRSYPGLGGGPMAPPINTGPSFATRPSPGPYMPALNPSTTGPVGGFLHKLPAPASQNRLGLRPSPADLTTDGGAYYGPAAGMGSGAKFHPTELVNGGGLLLAPDGSSGSGIADLERAFGNPSNLIDSLTTASAAGMPSSDGGRVSRVGGKRCGGVDLCNNNDCNGKDEFQRSEQDSSSEIDCEEVEDDAML</sequence>
<dbReference type="PROSITE" id="PS50071">
    <property type="entry name" value="HOMEOBOX_2"/>
    <property type="match status" value="1"/>
</dbReference>
<feature type="region of interest" description="Disordered" evidence="7">
    <location>
        <begin position="104"/>
        <end position="172"/>
    </location>
</feature>
<dbReference type="CDD" id="cd00086">
    <property type="entry name" value="homeodomain"/>
    <property type="match status" value="1"/>
</dbReference>
<dbReference type="GO" id="GO:0000978">
    <property type="term" value="F:RNA polymerase II cis-regulatory region sequence-specific DNA binding"/>
    <property type="evidence" value="ECO:0007669"/>
    <property type="project" value="TreeGrafter"/>
</dbReference>
<dbReference type="PANTHER" id="PTHR24339">
    <property type="entry name" value="HOMEOBOX PROTEIN EMX-RELATED"/>
    <property type="match status" value="1"/>
</dbReference>
<organism evidence="9 10">
    <name type="scientific">Anopheles farauti</name>
    <dbReference type="NCBI Taxonomy" id="69004"/>
    <lineage>
        <taxon>Eukaryota</taxon>
        <taxon>Metazoa</taxon>
        <taxon>Ecdysozoa</taxon>
        <taxon>Arthropoda</taxon>
        <taxon>Hexapoda</taxon>
        <taxon>Insecta</taxon>
        <taxon>Pterygota</taxon>
        <taxon>Neoptera</taxon>
        <taxon>Endopterygota</taxon>
        <taxon>Diptera</taxon>
        <taxon>Nematocera</taxon>
        <taxon>Culicoidea</taxon>
        <taxon>Culicidae</taxon>
        <taxon>Anophelinae</taxon>
        <taxon>Anopheles</taxon>
    </lineage>
</organism>
<protein>
    <recommendedName>
        <fullName evidence="8">Homeobox domain-containing protein</fullName>
    </recommendedName>
</protein>
<evidence type="ECO:0000256" key="6">
    <source>
        <dbReference type="RuleBase" id="RU000682"/>
    </source>
</evidence>
<dbReference type="SUPFAM" id="SSF46689">
    <property type="entry name" value="Homeodomain-like"/>
    <property type="match status" value="1"/>
</dbReference>
<dbReference type="Gene3D" id="1.10.10.60">
    <property type="entry name" value="Homeodomain-like"/>
    <property type="match status" value="1"/>
</dbReference>
<dbReference type="EnsemblMetazoa" id="AFAF007998-RA">
    <property type="protein sequence ID" value="AFAF007998-PA"/>
    <property type="gene ID" value="AFAF007998"/>
</dbReference>
<dbReference type="SMART" id="SM00389">
    <property type="entry name" value="HOX"/>
    <property type="match status" value="1"/>
</dbReference>
<feature type="compositionally biased region" description="Basic and acidic residues" evidence="7">
    <location>
        <begin position="473"/>
        <end position="483"/>
    </location>
</feature>
<dbReference type="InterPro" id="IPR001356">
    <property type="entry name" value="HD"/>
</dbReference>
<dbReference type="InterPro" id="IPR009057">
    <property type="entry name" value="Homeodomain-like_sf"/>
</dbReference>
<dbReference type="GO" id="GO:0007420">
    <property type="term" value="P:brain development"/>
    <property type="evidence" value="ECO:0007669"/>
    <property type="project" value="TreeGrafter"/>
</dbReference>
<dbReference type="GO" id="GO:0000981">
    <property type="term" value="F:DNA-binding transcription factor activity, RNA polymerase II-specific"/>
    <property type="evidence" value="ECO:0007669"/>
    <property type="project" value="InterPro"/>
</dbReference>
<dbReference type="VEuPathDB" id="VectorBase:AFAF007998"/>
<evidence type="ECO:0000256" key="7">
    <source>
        <dbReference type="SAM" id="MobiDB-lite"/>
    </source>
</evidence>
<evidence type="ECO:0000256" key="4">
    <source>
        <dbReference type="ARBA" id="ARBA00023242"/>
    </source>
</evidence>
<proteinExistence type="predicted"/>
<evidence type="ECO:0000259" key="8">
    <source>
        <dbReference type="PROSITE" id="PS50071"/>
    </source>
</evidence>
<dbReference type="AlphaFoldDB" id="A0A182QDI7"/>
<dbReference type="EMBL" id="AXCN02000904">
    <property type="status" value="NOT_ANNOTATED_CDS"/>
    <property type="molecule type" value="Genomic_DNA"/>
</dbReference>
<evidence type="ECO:0000313" key="10">
    <source>
        <dbReference type="Proteomes" id="UP000075886"/>
    </source>
</evidence>
<evidence type="ECO:0000256" key="1">
    <source>
        <dbReference type="ARBA" id="ARBA00004123"/>
    </source>
</evidence>
<feature type="domain" description="Homeobox" evidence="8">
    <location>
        <begin position="166"/>
        <end position="226"/>
    </location>
</feature>
<keyword evidence="3 5" id="KW-0371">Homeobox</keyword>
<accession>A0A182QDI7</accession>
<dbReference type="STRING" id="69004.A0A182QDI7"/>
<feature type="compositionally biased region" description="Low complexity" evidence="7">
    <location>
        <begin position="129"/>
        <end position="139"/>
    </location>
</feature>
<dbReference type="FunFam" id="1.10.10.60:FF:000397">
    <property type="entry name" value="Blast:Homeobox protein Hmx"/>
    <property type="match status" value="1"/>
</dbReference>
<feature type="region of interest" description="Disordered" evidence="7">
    <location>
        <begin position="473"/>
        <end position="500"/>
    </location>
</feature>
<dbReference type="GO" id="GO:0005634">
    <property type="term" value="C:nucleus"/>
    <property type="evidence" value="ECO:0007669"/>
    <property type="project" value="UniProtKB-SubCell"/>
</dbReference>
<feature type="DNA-binding region" description="Homeobox" evidence="5">
    <location>
        <begin position="168"/>
        <end position="227"/>
    </location>
</feature>
<dbReference type="Pfam" id="PF00046">
    <property type="entry name" value="Homeodomain"/>
    <property type="match status" value="1"/>
</dbReference>
<evidence type="ECO:0000313" key="9">
    <source>
        <dbReference type="EnsemblMetazoa" id="AFAF007998-PA"/>
    </source>
</evidence>
<keyword evidence="4 5" id="KW-0539">Nucleus</keyword>
<dbReference type="InterPro" id="IPR050877">
    <property type="entry name" value="EMX-VAX-Noto_Homeobox_TFs"/>
</dbReference>
<reference evidence="9" key="2">
    <citation type="submission" date="2020-05" db="UniProtKB">
        <authorList>
            <consortium name="EnsemblMetazoa"/>
        </authorList>
    </citation>
    <scope>IDENTIFICATION</scope>
    <source>
        <strain evidence="9">FAR1</strain>
    </source>
</reference>
<evidence type="ECO:0000256" key="5">
    <source>
        <dbReference type="PROSITE-ProRule" id="PRU00108"/>
    </source>
</evidence>
<dbReference type="PANTHER" id="PTHR24339:SF30">
    <property type="entry name" value="LATERAL MUSCLES SCARCER, ISOFORM B"/>
    <property type="match status" value="1"/>
</dbReference>
<dbReference type="Proteomes" id="UP000075886">
    <property type="component" value="Unassembled WGS sequence"/>
</dbReference>
<dbReference type="PROSITE" id="PS00027">
    <property type="entry name" value="HOMEOBOX_1"/>
    <property type="match status" value="1"/>
</dbReference>
<feature type="compositionally biased region" description="Acidic residues" evidence="7">
    <location>
        <begin position="485"/>
        <end position="500"/>
    </location>
</feature>
<reference evidence="10" key="1">
    <citation type="submission" date="2014-01" db="EMBL/GenBank/DDBJ databases">
        <title>The Genome Sequence of Anopheles farauti FAR1 (V2).</title>
        <authorList>
            <consortium name="The Broad Institute Genomics Platform"/>
            <person name="Neafsey D.E."/>
            <person name="Besansky N."/>
            <person name="Howell P."/>
            <person name="Walton C."/>
            <person name="Young S.K."/>
            <person name="Zeng Q."/>
            <person name="Gargeya S."/>
            <person name="Fitzgerald M."/>
            <person name="Haas B."/>
            <person name="Abouelleil A."/>
            <person name="Allen A.W."/>
            <person name="Alvarado L."/>
            <person name="Arachchi H.M."/>
            <person name="Berlin A.M."/>
            <person name="Chapman S.B."/>
            <person name="Gainer-Dewar J."/>
            <person name="Goldberg J."/>
            <person name="Griggs A."/>
            <person name="Gujja S."/>
            <person name="Hansen M."/>
            <person name="Howarth C."/>
            <person name="Imamovic A."/>
            <person name="Ireland A."/>
            <person name="Larimer J."/>
            <person name="McCowan C."/>
            <person name="Murphy C."/>
            <person name="Pearson M."/>
            <person name="Poon T.W."/>
            <person name="Priest M."/>
            <person name="Roberts A."/>
            <person name="Saif S."/>
            <person name="Shea T."/>
            <person name="Sisk P."/>
            <person name="Sykes S."/>
            <person name="Wortman J."/>
            <person name="Nusbaum C."/>
            <person name="Birren B."/>
        </authorList>
    </citation>
    <scope>NUCLEOTIDE SEQUENCE [LARGE SCALE GENOMIC DNA]</scope>
    <source>
        <strain evidence="10">FAR1</strain>
    </source>
</reference>
<dbReference type="InterPro" id="IPR020479">
    <property type="entry name" value="HD_metazoa"/>
</dbReference>